<dbReference type="SUPFAM" id="SSF55383">
    <property type="entry name" value="Copper amine oxidase, domain N"/>
    <property type="match status" value="1"/>
</dbReference>
<evidence type="ECO:0000313" key="3">
    <source>
        <dbReference type="Proteomes" id="UP000653578"/>
    </source>
</evidence>
<accession>A0ABX1X3N3</accession>
<dbReference type="RefSeq" id="WP_171628527.1">
    <property type="nucleotide sequence ID" value="NZ_WHNY01000005.1"/>
</dbReference>
<reference evidence="2 3" key="1">
    <citation type="submission" date="2019-10" db="EMBL/GenBank/DDBJ databases">
        <title>Description of Paenibacillus humi sp. nov.</title>
        <authorList>
            <person name="Carlier A."/>
            <person name="Qi S."/>
        </authorList>
    </citation>
    <scope>NUCLEOTIDE SEQUENCE [LARGE SCALE GENOMIC DNA]</scope>
    <source>
        <strain evidence="2 3">LMG 31461</strain>
    </source>
</reference>
<evidence type="ECO:0000259" key="1">
    <source>
        <dbReference type="Pfam" id="PF07833"/>
    </source>
</evidence>
<feature type="domain" description="Copper amine oxidase-like N-terminal" evidence="1">
    <location>
        <begin position="63"/>
        <end position="101"/>
    </location>
</feature>
<dbReference type="InterPro" id="IPR036582">
    <property type="entry name" value="Mao_N_sf"/>
</dbReference>
<dbReference type="Gene3D" id="3.30.457.10">
    <property type="entry name" value="Copper amine oxidase-like, N-terminal domain"/>
    <property type="match status" value="1"/>
</dbReference>
<comment type="caution">
    <text evidence="2">The sequence shown here is derived from an EMBL/GenBank/DDBJ whole genome shotgun (WGS) entry which is preliminary data.</text>
</comment>
<proteinExistence type="predicted"/>
<evidence type="ECO:0000313" key="2">
    <source>
        <dbReference type="EMBL" id="NOU62704.1"/>
    </source>
</evidence>
<name>A0ABX1X3N3_9BACL</name>
<dbReference type="EMBL" id="WHNY01000005">
    <property type="protein sequence ID" value="NOU62704.1"/>
    <property type="molecule type" value="Genomic_DNA"/>
</dbReference>
<dbReference type="InterPro" id="IPR012854">
    <property type="entry name" value="Cu_amine_oxidase-like_N"/>
</dbReference>
<dbReference type="Proteomes" id="UP000653578">
    <property type="component" value="Unassembled WGS sequence"/>
</dbReference>
<protein>
    <recommendedName>
        <fullName evidence="1">Copper amine oxidase-like N-terminal domain-containing protein</fullName>
    </recommendedName>
</protein>
<organism evidence="2 3">
    <name type="scientific">Paenibacillus plantarum</name>
    <dbReference type="NCBI Taxonomy" id="2654975"/>
    <lineage>
        <taxon>Bacteria</taxon>
        <taxon>Bacillati</taxon>
        <taxon>Bacillota</taxon>
        <taxon>Bacilli</taxon>
        <taxon>Bacillales</taxon>
        <taxon>Paenibacillaceae</taxon>
        <taxon>Paenibacillus</taxon>
    </lineage>
</organism>
<gene>
    <name evidence="2" type="ORF">GC096_01420</name>
</gene>
<sequence>MRFNKDTAKGIVAGTCFTLALMAGVGSVSAGGFTKMLQVTFNDIKINVGDKSLNLVDESGAAIEPFNVDGTTYFPVRAISEALGKKVEWDSETNTVYVDKSQAQKNNDIHVLKPEMVKNADLEKAIMTTLEMDDKDAKETQYYYNHIDLNGDGNEEVFVQLTGPYTSGSGGDTGLLFKQEDHTFKFLQKFTLIRNPIIVSTEQANGWNNLILQVSGGGVASHYVQLKHDGTQYPNPSDAVEMDTNAKIEGTSIINMDDIAYENREGLHLK</sequence>
<keyword evidence="3" id="KW-1185">Reference proteome</keyword>
<dbReference type="Pfam" id="PF07833">
    <property type="entry name" value="Cu_amine_oxidN1"/>
    <property type="match status" value="1"/>
</dbReference>